<reference evidence="2 3" key="1">
    <citation type="submission" date="2019-05" db="EMBL/GenBank/DDBJ databases">
        <title>Another draft genome of Portunus trituberculatus and its Hox gene families provides insights of decapod evolution.</title>
        <authorList>
            <person name="Jeong J.-H."/>
            <person name="Song I."/>
            <person name="Kim S."/>
            <person name="Choi T."/>
            <person name="Kim D."/>
            <person name="Ryu S."/>
            <person name="Kim W."/>
        </authorList>
    </citation>
    <scope>NUCLEOTIDE SEQUENCE [LARGE SCALE GENOMIC DNA]</scope>
    <source>
        <tissue evidence="2">Muscle</tissue>
    </source>
</reference>
<comment type="caution">
    <text evidence="2">The sequence shown here is derived from an EMBL/GenBank/DDBJ whole genome shotgun (WGS) entry which is preliminary data.</text>
</comment>
<evidence type="ECO:0000313" key="3">
    <source>
        <dbReference type="Proteomes" id="UP000324222"/>
    </source>
</evidence>
<evidence type="ECO:0000313" key="2">
    <source>
        <dbReference type="EMBL" id="MPC97699.1"/>
    </source>
</evidence>
<evidence type="ECO:0000256" key="1">
    <source>
        <dbReference type="SAM" id="MobiDB-lite"/>
    </source>
</evidence>
<keyword evidence="3" id="KW-1185">Reference proteome</keyword>
<accession>A0A5B7JS89</accession>
<dbReference type="Proteomes" id="UP000324222">
    <property type="component" value="Unassembled WGS sequence"/>
</dbReference>
<name>A0A5B7JS89_PORTR</name>
<dbReference type="EMBL" id="VSRR010111094">
    <property type="protein sequence ID" value="MPC97699.1"/>
    <property type="molecule type" value="Genomic_DNA"/>
</dbReference>
<proteinExistence type="predicted"/>
<gene>
    <name evidence="2" type="ORF">E2C01_093024</name>
</gene>
<organism evidence="2 3">
    <name type="scientific">Portunus trituberculatus</name>
    <name type="common">Swimming crab</name>
    <name type="synonym">Neptunus trituberculatus</name>
    <dbReference type="NCBI Taxonomy" id="210409"/>
    <lineage>
        <taxon>Eukaryota</taxon>
        <taxon>Metazoa</taxon>
        <taxon>Ecdysozoa</taxon>
        <taxon>Arthropoda</taxon>
        <taxon>Crustacea</taxon>
        <taxon>Multicrustacea</taxon>
        <taxon>Malacostraca</taxon>
        <taxon>Eumalacostraca</taxon>
        <taxon>Eucarida</taxon>
        <taxon>Decapoda</taxon>
        <taxon>Pleocyemata</taxon>
        <taxon>Brachyura</taxon>
        <taxon>Eubrachyura</taxon>
        <taxon>Portunoidea</taxon>
        <taxon>Portunidae</taxon>
        <taxon>Portuninae</taxon>
        <taxon>Portunus</taxon>
    </lineage>
</organism>
<feature type="region of interest" description="Disordered" evidence="1">
    <location>
        <begin position="38"/>
        <end position="63"/>
    </location>
</feature>
<sequence length="138" mass="15374">MPASLCRAADKHGFNLKDLCTCLGQQYRTRNVQGSLFPSHLSQGQATRPVLQKTRYGPDKSSQKDYKIKCNEKEKRKTPDFQFREACEVYSGSVRWFIGGGAELTCPLPAPCSANGTIIRPLRRGIVPWATQALKGWG</sequence>
<dbReference type="AlphaFoldDB" id="A0A5B7JS89"/>
<protein>
    <submittedName>
        <fullName evidence="2">Uncharacterized protein</fullName>
    </submittedName>
</protein>